<dbReference type="RefSeq" id="WP_378476926.1">
    <property type="nucleotide sequence ID" value="NZ_JBHUIW010000004.1"/>
</dbReference>
<gene>
    <name evidence="3" type="ORF">ACFSOX_06245</name>
</gene>
<keyword evidence="2" id="KW-0732">Signal</keyword>
<comment type="caution">
    <text evidence="3">The sequence shown here is derived from an EMBL/GenBank/DDBJ whole genome shotgun (WGS) entry which is preliminary data.</text>
</comment>
<feature type="compositionally biased region" description="Basic and acidic residues" evidence="1">
    <location>
        <begin position="120"/>
        <end position="135"/>
    </location>
</feature>
<evidence type="ECO:0000313" key="4">
    <source>
        <dbReference type="Proteomes" id="UP001597314"/>
    </source>
</evidence>
<feature type="chain" id="PRO_5045261665" evidence="2">
    <location>
        <begin position="25"/>
        <end position="135"/>
    </location>
</feature>
<keyword evidence="4" id="KW-1185">Reference proteome</keyword>
<organism evidence="3 4">
    <name type="scientific">Rhodoplanes azumiensis</name>
    <dbReference type="NCBI Taxonomy" id="1897628"/>
    <lineage>
        <taxon>Bacteria</taxon>
        <taxon>Pseudomonadati</taxon>
        <taxon>Pseudomonadota</taxon>
        <taxon>Alphaproteobacteria</taxon>
        <taxon>Hyphomicrobiales</taxon>
        <taxon>Nitrobacteraceae</taxon>
        <taxon>Rhodoplanes</taxon>
    </lineage>
</organism>
<evidence type="ECO:0000256" key="2">
    <source>
        <dbReference type="SAM" id="SignalP"/>
    </source>
</evidence>
<accession>A0ABW5AHY1</accession>
<evidence type="ECO:0000313" key="3">
    <source>
        <dbReference type="EMBL" id="MFD2181746.1"/>
    </source>
</evidence>
<sequence>MDSIRNTLLAAVAISLAGVAPSLAQQYATDPDPVIYSRLSQEHAALAHPNAVLPRTSVGIPTVAVASGRYATDPDAFIYGRLGQEHAALSHMDAVLPRTTLRGRTEAAAGFGSYTPGTDPDPRIRNRLRTENNVY</sequence>
<feature type="signal peptide" evidence="2">
    <location>
        <begin position="1"/>
        <end position="24"/>
    </location>
</feature>
<feature type="region of interest" description="Disordered" evidence="1">
    <location>
        <begin position="109"/>
        <end position="135"/>
    </location>
</feature>
<name>A0ABW5AHY1_9BRAD</name>
<proteinExistence type="predicted"/>
<dbReference type="EMBL" id="JBHUIW010000004">
    <property type="protein sequence ID" value="MFD2181746.1"/>
    <property type="molecule type" value="Genomic_DNA"/>
</dbReference>
<reference evidence="4" key="1">
    <citation type="journal article" date="2019" name="Int. J. Syst. Evol. Microbiol.">
        <title>The Global Catalogue of Microorganisms (GCM) 10K type strain sequencing project: providing services to taxonomists for standard genome sequencing and annotation.</title>
        <authorList>
            <consortium name="The Broad Institute Genomics Platform"/>
            <consortium name="The Broad Institute Genome Sequencing Center for Infectious Disease"/>
            <person name="Wu L."/>
            <person name="Ma J."/>
        </authorList>
    </citation>
    <scope>NUCLEOTIDE SEQUENCE [LARGE SCALE GENOMIC DNA]</scope>
    <source>
        <strain evidence="4">CGMCC 1.6774</strain>
    </source>
</reference>
<protein>
    <submittedName>
        <fullName evidence="3">Uncharacterized protein</fullName>
    </submittedName>
</protein>
<dbReference type="Proteomes" id="UP001597314">
    <property type="component" value="Unassembled WGS sequence"/>
</dbReference>
<evidence type="ECO:0000256" key="1">
    <source>
        <dbReference type="SAM" id="MobiDB-lite"/>
    </source>
</evidence>